<keyword evidence="3" id="KW-1185">Reference proteome</keyword>
<dbReference type="GO" id="GO:0097367">
    <property type="term" value="F:carbohydrate derivative binding"/>
    <property type="evidence" value="ECO:0007669"/>
    <property type="project" value="InterPro"/>
</dbReference>
<accession>A0A2G5BBU8</accession>
<evidence type="ECO:0000313" key="2">
    <source>
        <dbReference type="EMBL" id="PIA16485.1"/>
    </source>
</evidence>
<dbReference type="EMBL" id="KZ303499">
    <property type="protein sequence ID" value="PIA16485.1"/>
    <property type="molecule type" value="Genomic_DNA"/>
</dbReference>
<dbReference type="STRING" id="763665.A0A2G5BBU8"/>
<dbReference type="PANTHER" id="PTHR38418">
    <property type="entry name" value="SUGAR ISOMERASE, KPSF/GUTQ (AFU_ORTHOLOGUE AFUA_6G08860)"/>
    <property type="match status" value="1"/>
</dbReference>
<dbReference type="OrthoDB" id="1872003at2759"/>
<dbReference type="Proteomes" id="UP000242474">
    <property type="component" value="Unassembled WGS sequence"/>
</dbReference>
<dbReference type="InterPro" id="IPR001347">
    <property type="entry name" value="SIS_dom"/>
</dbReference>
<dbReference type="PROSITE" id="PS51464">
    <property type="entry name" value="SIS"/>
    <property type="match status" value="1"/>
</dbReference>
<dbReference type="InterPro" id="IPR046348">
    <property type="entry name" value="SIS_dom_sf"/>
</dbReference>
<proteinExistence type="predicted"/>
<sequence>MPADDLDRAARSIANSLDLVSLAIKQHADLLREDTEELQNALNIIFAVADAPRSKFVITGVGKSFLIGKKLAATLISIGTRAVALHATEALHGDFGIIESGDCVIALSYSGVTEEMVKLAKVLRNPHNNYDAWLVGMGKSVNTPLGELCNAWIGCSVKKELSSVVCAPTISSSL</sequence>
<dbReference type="PANTHER" id="PTHR38418:SF2">
    <property type="entry name" value="SUGAR ISOMERASE, KPSF_GUTQ (AFU_ORTHOLOGUE AFUA_6G08860)"/>
    <property type="match status" value="1"/>
</dbReference>
<evidence type="ECO:0000259" key="1">
    <source>
        <dbReference type="PROSITE" id="PS51464"/>
    </source>
</evidence>
<feature type="non-terminal residue" evidence="2">
    <location>
        <position position="174"/>
    </location>
</feature>
<dbReference type="SUPFAM" id="SSF53697">
    <property type="entry name" value="SIS domain"/>
    <property type="match status" value="1"/>
</dbReference>
<gene>
    <name evidence="2" type="ORF">COEREDRAFT_81158</name>
</gene>
<organism evidence="2 3">
    <name type="scientific">Coemansia reversa (strain ATCC 12441 / NRRL 1564)</name>
    <dbReference type="NCBI Taxonomy" id="763665"/>
    <lineage>
        <taxon>Eukaryota</taxon>
        <taxon>Fungi</taxon>
        <taxon>Fungi incertae sedis</taxon>
        <taxon>Zoopagomycota</taxon>
        <taxon>Kickxellomycotina</taxon>
        <taxon>Kickxellomycetes</taxon>
        <taxon>Kickxellales</taxon>
        <taxon>Kickxellaceae</taxon>
        <taxon>Coemansia</taxon>
    </lineage>
</organism>
<dbReference type="Pfam" id="PF01380">
    <property type="entry name" value="SIS"/>
    <property type="match status" value="1"/>
</dbReference>
<evidence type="ECO:0000313" key="3">
    <source>
        <dbReference type="Proteomes" id="UP000242474"/>
    </source>
</evidence>
<name>A0A2G5BBU8_COERN</name>
<dbReference type="GO" id="GO:1901135">
    <property type="term" value="P:carbohydrate derivative metabolic process"/>
    <property type="evidence" value="ECO:0007669"/>
    <property type="project" value="InterPro"/>
</dbReference>
<feature type="domain" description="SIS" evidence="1">
    <location>
        <begin position="44"/>
        <end position="174"/>
    </location>
</feature>
<dbReference type="AlphaFoldDB" id="A0A2G5BBU8"/>
<reference evidence="2 3" key="1">
    <citation type="journal article" date="2015" name="Genome Biol. Evol.">
        <title>Phylogenomic analyses indicate that early fungi evolved digesting cell walls of algal ancestors of land plants.</title>
        <authorList>
            <person name="Chang Y."/>
            <person name="Wang S."/>
            <person name="Sekimoto S."/>
            <person name="Aerts A.L."/>
            <person name="Choi C."/>
            <person name="Clum A."/>
            <person name="LaButti K.M."/>
            <person name="Lindquist E.A."/>
            <person name="Yee Ngan C."/>
            <person name="Ohm R.A."/>
            <person name="Salamov A.A."/>
            <person name="Grigoriev I.V."/>
            <person name="Spatafora J.W."/>
            <person name="Berbee M.L."/>
        </authorList>
    </citation>
    <scope>NUCLEOTIDE SEQUENCE [LARGE SCALE GENOMIC DNA]</scope>
    <source>
        <strain evidence="2 3">NRRL 1564</strain>
    </source>
</reference>
<protein>
    <submittedName>
        <fullName evidence="2">SIS domain-containing protein</fullName>
    </submittedName>
</protein>
<dbReference type="Gene3D" id="3.40.50.10490">
    <property type="entry name" value="Glucose-6-phosphate isomerase like protein, domain 1"/>
    <property type="match status" value="1"/>
</dbReference>